<dbReference type="AlphaFoldDB" id="A0AA37VSM3"/>
<accession>A0AA37VSM3</accession>
<feature type="coiled-coil region" evidence="1">
    <location>
        <begin position="288"/>
        <end position="315"/>
    </location>
</feature>
<protein>
    <submittedName>
        <fullName evidence="2">Uncharacterized protein</fullName>
    </submittedName>
</protein>
<comment type="caution">
    <text evidence="2">The sequence shown here is derived from an EMBL/GenBank/DDBJ whole genome shotgun (WGS) entry which is preliminary data.</text>
</comment>
<dbReference type="Proteomes" id="UP001161257">
    <property type="component" value="Unassembled WGS sequence"/>
</dbReference>
<dbReference type="EMBL" id="BSKJ01000004">
    <property type="protein sequence ID" value="GLO35207.1"/>
    <property type="molecule type" value="Genomic_DNA"/>
</dbReference>
<name>A0AA37VSM3_PSEPU</name>
<evidence type="ECO:0000256" key="1">
    <source>
        <dbReference type="SAM" id="Coils"/>
    </source>
</evidence>
<proteinExistence type="predicted"/>
<dbReference type="RefSeq" id="WP_284353814.1">
    <property type="nucleotide sequence ID" value="NZ_BSKF01000002.1"/>
</dbReference>
<evidence type="ECO:0000313" key="3">
    <source>
        <dbReference type="Proteomes" id="UP001161257"/>
    </source>
</evidence>
<evidence type="ECO:0000313" key="2">
    <source>
        <dbReference type="EMBL" id="GLO35207.1"/>
    </source>
</evidence>
<sequence>MRVHVPVRLYELTLKHHLLDQLGGFSHLLLEALDTMPSRGIEWVLELTRLNPQQLQPIIRRLEGLGLIEGANLTSRAKPLLKAKRLLHGQTKCLWLDGQYRRHSFCAVPSQLTVELEDKADFVIRSWHRGEGKPHDWPSSDWGEDCERQKNRIWALPEQYLSIAFEHFNECFLEKGFPKSDWSLSVWLAADSSRVARAIEVELSPEAIRRQQGSEFAFASPVVCLSSRFSLPEGAPGHLSSLLPANQCRFTTFVVQENESSHELDLTDAPKTPWVWPVVERSIKDQVIEQLFQELALAEENISSVFNRHHALEERWQHLGFNWTAVQKSLELEGVHPIKDDQ</sequence>
<organism evidence="2 3">
    <name type="scientific">Pseudomonas putida</name>
    <name type="common">Arthrobacter siderocapsulatus</name>
    <dbReference type="NCBI Taxonomy" id="303"/>
    <lineage>
        <taxon>Bacteria</taxon>
        <taxon>Pseudomonadati</taxon>
        <taxon>Pseudomonadota</taxon>
        <taxon>Gammaproteobacteria</taxon>
        <taxon>Pseudomonadales</taxon>
        <taxon>Pseudomonadaceae</taxon>
        <taxon>Pseudomonas</taxon>
    </lineage>
</organism>
<gene>
    <name evidence="2" type="ORF">PPUN14671_20400</name>
</gene>
<reference evidence="2" key="1">
    <citation type="submission" date="2023-01" db="EMBL/GenBank/DDBJ databases">
        <title>Whole-genome sequence of Pseudomonas putida NBRC 14671.</title>
        <authorList>
            <person name="Morohoshi T."/>
            <person name="Someya N."/>
        </authorList>
    </citation>
    <scope>NUCLEOTIDE SEQUENCE</scope>
    <source>
        <strain evidence="2">NBRC 14671</strain>
    </source>
</reference>
<keyword evidence="1" id="KW-0175">Coiled coil</keyword>